<dbReference type="Pfam" id="PF08585">
    <property type="entry name" value="RMI1_N_C"/>
    <property type="match status" value="1"/>
</dbReference>
<evidence type="ECO:0000259" key="7">
    <source>
        <dbReference type="Pfam" id="PF21000"/>
    </source>
</evidence>
<evidence type="ECO:0000313" key="9">
    <source>
        <dbReference type="Proteomes" id="UP000796880"/>
    </source>
</evidence>
<dbReference type="PANTHER" id="PTHR14790">
    <property type="entry name" value="RECQ-MEDIATED GENOME INSTABILITY PROTEIN 1 RMI1"/>
    <property type="match status" value="1"/>
</dbReference>
<proteinExistence type="inferred from homology"/>
<dbReference type="Gene3D" id="2.40.50.770">
    <property type="entry name" value="RecQ-mediated genome instability protein Rmi1, C-terminal domain"/>
    <property type="match status" value="1"/>
</dbReference>
<dbReference type="AlphaFoldDB" id="A0A8K0DWR6"/>
<gene>
    <name evidence="8" type="ORF">FNV43_RR21504</name>
</gene>
<feature type="domain" description="RecQ-mediated genome instability protein 1 C-terminal OB-fold" evidence="6">
    <location>
        <begin position="437"/>
        <end position="580"/>
    </location>
</feature>
<dbReference type="Proteomes" id="UP000796880">
    <property type="component" value="Unassembled WGS sequence"/>
</dbReference>
<dbReference type="InterPro" id="IPR049363">
    <property type="entry name" value="RMI1_N"/>
</dbReference>
<reference evidence="8" key="1">
    <citation type="submission" date="2020-03" db="EMBL/GenBank/DDBJ databases">
        <title>A high-quality chromosome-level genome assembly of a woody plant with both climbing and erect habits, Rhamnella rubrinervis.</title>
        <authorList>
            <person name="Lu Z."/>
            <person name="Yang Y."/>
            <person name="Zhu X."/>
            <person name="Sun Y."/>
        </authorList>
    </citation>
    <scope>NUCLEOTIDE SEQUENCE</scope>
    <source>
        <strain evidence="8">BYM</strain>
        <tissue evidence="8">Leaf</tissue>
    </source>
</reference>
<dbReference type="OrthoDB" id="341511at2759"/>
<comment type="caution">
    <text evidence="8">The sequence shown here is derived from an EMBL/GenBank/DDBJ whole genome shotgun (WGS) entry which is preliminary data.</text>
</comment>
<feature type="domain" description="RMI1 N-terminal" evidence="7">
    <location>
        <begin position="108"/>
        <end position="151"/>
    </location>
</feature>
<dbReference type="FunFam" id="2.40.50.770:FF:000004">
    <property type="entry name" value="RecQ-mediated instability protein (DUF1767)"/>
    <property type="match status" value="1"/>
</dbReference>
<dbReference type="Pfam" id="PF16099">
    <property type="entry name" value="RMI1_C"/>
    <property type="match status" value="1"/>
</dbReference>
<feature type="domain" description="RecQ mediated genome instability protein 1 OB-fold" evidence="5">
    <location>
        <begin position="159"/>
        <end position="269"/>
    </location>
</feature>
<evidence type="ECO:0000259" key="6">
    <source>
        <dbReference type="Pfam" id="PF16099"/>
    </source>
</evidence>
<dbReference type="PANTHER" id="PTHR14790:SF15">
    <property type="entry name" value="RECQ-MEDIATED GENOME INSTABILITY PROTEIN 1"/>
    <property type="match status" value="1"/>
</dbReference>
<dbReference type="InterPro" id="IPR042470">
    <property type="entry name" value="RMI1_N_C_sf"/>
</dbReference>
<evidence type="ECO:0000256" key="3">
    <source>
        <dbReference type="ARBA" id="ARBA00077519"/>
    </source>
</evidence>
<evidence type="ECO:0000256" key="1">
    <source>
        <dbReference type="ARBA" id="ARBA00006395"/>
    </source>
</evidence>
<organism evidence="8 9">
    <name type="scientific">Rhamnella rubrinervis</name>
    <dbReference type="NCBI Taxonomy" id="2594499"/>
    <lineage>
        <taxon>Eukaryota</taxon>
        <taxon>Viridiplantae</taxon>
        <taxon>Streptophyta</taxon>
        <taxon>Embryophyta</taxon>
        <taxon>Tracheophyta</taxon>
        <taxon>Spermatophyta</taxon>
        <taxon>Magnoliopsida</taxon>
        <taxon>eudicotyledons</taxon>
        <taxon>Gunneridae</taxon>
        <taxon>Pentapetalae</taxon>
        <taxon>rosids</taxon>
        <taxon>fabids</taxon>
        <taxon>Rosales</taxon>
        <taxon>Rhamnaceae</taxon>
        <taxon>rhamnoid group</taxon>
        <taxon>Rhamneae</taxon>
        <taxon>Rhamnella</taxon>
    </lineage>
</organism>
<name>A0A8K0DWR6_9ROSA</name>
<dbReference type="GO" id="GO:0031422">
    <property type="term" value="C:RecQ family helicase-topoisomerase III complex"/>
    <property type="evidence" value="ECO:0007669"/>
    <property type="project" value="TreeGrafter"/>
</dbReference>
<dbReference type="InterPro" id="IPR013894">
    <property type="entry name" value="RMI1_OB"/>
</dbReference>
<accession>A0A8K0DWR6</accession>
<dbReference type="GO" id="GO:0016604">
    <property type="term" value="C:nuclear body"/>
    <property type="evidence" value="ECO:0007669"/>
    <property type="project" value="TreeGrafter"/>
</dbReference>
<dbReference type="EMBL" id="VOIH02000009">
    <property type="protein sequence ID" value="KAF3438740.1"/>
    <property type="molecule type" value="Genomic_DNA"/>
</dbReference>
<comment type="similarity">
    <text evidence="1">Belongs to the RMI1 family.</text>
</comment>
<dbReference type="GO" id="GO:0000166">
    <property type="term" value="F:nucleotide binding"/>
    <property type="evidence" value="ECO:0007669"/>
    <property type="project" value="InterPro"/>
</dbReference>
<dbReference type="GO" id="GO:0000724">
    <property type="term" value="P:double-strand break repair via homologous recombination"/>
    <property type="evidence" value="ECO:0007669"/>
    <property type="project" value="TreeGrafter"/>
</dbReference>
<dbReference type="GO" id="GO:0000712">
    <property type="term" value="P:resolution of meiotic recombination intermediates"/>
    <property type="evidence" value="ECO:0007669"/>
    <property type="project" value="TreeGrafter"/>
</dbReference>
<dbReference type="InterPro" id="IPR032199">
    <property type="entry name" value="RMI1_C"/>
</dbReference>
<keyword evidence="9" id="KW-1185">Reference proteome</keyword>
<protein>
    <recommendedName>
        <fullName evidence="2">RecQ-mediated genome instability protein 1</fullName>
    </recommendedName>
    <alternativeName>
        <fullName evidence="3">BLM-associated protein of 75 kDa homolog</fullName>
    </alternativeName>
</protein>
<evidence type="ECO:0000256" key="4">
    <source>
        <dbReference type="SAM" id="MobiDB-lite"/>
    </source>
</evidence>
<evidence type="ECO:0000313" key="8">
    <source>
        <dbReference type="EMBL" id="KAF3438740.1"/>
    </source>
</evidence>
<feature type="region of interest" description="Disordered" evidence="4">
    <location>
        <begin position="1"/>
        <end position="56"/>
    </location>
</feature>
<sequence length="888" mass="98961">MPRRRLRLSTSSDDDVETEDHQPQQDQQAQLQPSIVGHPSVNLPPPNPNPTHSVPLEISDEDNFIDVSDNLSTPSPPPAAPNSIQHPLQVALQSSGGCPMSEFLQGLGLRVKREWLNACVHGLERSVADFAGLDVAVKAKHVFEQFLVSDMNYSGGGGLPENVDSLHLVDLPGPYVLQVDEIVNLSCPLKGRYQKAPTGIKRCAKMSMTDGIQRVFGMEYRPIKDLDVLAPAGLKVAICNVQVRRGLLMLVPESFEVLGGLVEESDAARQRLVEEVNKPARGKRTKTVVVPPLMTRATLAAWQSSDAHNNTNHNMFQETTLNQLHNQGATFAASRRDTGQGTLEDFLVPGNEDTAFPKPSRSCNILCAEEIHMDAVPWSRSNGMPNPSTEIALVGEETDMDAVPYSRPNPMSEPSLNNFANDETVEHPLLLSGDGELPFTYLASLSAKWASAMRECAHSVQGKVKCFLTGVKGFQYKRRTTYDLRVYVDDGSLISEILIDHKVVQKGIGYSPEEVTAALSSSDMSTVRDMKDVMKQFQIFLVNFEGIVLVEMNENSPVPVALEMNQGCSESDAWLLLRRLKAPTLVQTPRTMTIEKDGDQSTSILHAGLFLVMNHNQCHDAYLDSEDSSQIYEIKTRLWKMQQGDREVTYYYIEMKATWQELDLLTEETWACVGDIASPCLPHVKFFQKSDERKIDTRHVGYYIGSLRIGNPNRLEDFKLQVMVDIRHQSIILKHPMTLAQKMRLSAFNNAFNSDKLEQIYKNFSSLQSSDSTVSTSSLAHKGIVDGSLSSVVGKGNIQLSESIMLDSELSSGMTIGSARECDGLYYFEEPSMHKQGYKPSDIPIVAGSREEEIRGLIDKERYQWLIWKLIYISYTRPDITFIMNVVS</sequence>
<dbReference type="Pfam" id="PF21000">
    <property type="entry name" value="RMI1_N_N"/>
    <property type="match status" value="1"/>
</dbReference>
<evidence type="ECO:0000259" key="5">
    <source>
        <dbReference type="Pfam" id="PF08585"/>
    </source>
</evidence>
<evidence type="ECO:0000256" key="2">
    <source>
        <dbReference type="ARBA" id="ARBA00018987"/>
    </source>
</evidence>
<dbReference type="SMART" id="SM01161">
    <property type="entry name" value="DUF1767"/>
    <property type="match status" value="1"/>
</dbReference>